<dbReference type="Proteomes" id="UP001168540">
    <property type="component" value="Unassembled WGS sequence"/>
</dbReference>
<dbReference type="SUPFAM" id="SSF51344">
    <property type="entry name" value="Epsilon subunit of F1F0-ATP synthase N-terminal domain"/>
    <property type="match status" value="1"/>
</dbReference>
<evidence type="ECO:0000256" key="1">
    <source>
        <dbReference type="ARBA" id="ARBA00003543"/>
    </source>
</evidence>
<comment type="similarity">
    <text evidence="3 8">Belongs to the ATPase epsilon chain family.</text>
</comment>
<keyword evidence="5 8" id="KW-0406">Ion transport</keyword>
<keyword evidence="7 8" id="KW-0139">CF(1)</keyword>
<dbReference type="Gene3D" id="2.60.15.10">
    <property type="entry name" value="F0F1 ATP synthase delta/epsilon subunit, N-terminal"/>
    <property type="match status" value="1"/>
</dbReference>
<evidence type="ECO:0000313" key="11">
    <source>
        <dbReference type="Proteomes" id="UP001168540"/>
    </source>
</evidence>
<dbReference type="EMBL" id="JAUEDK010000039">
    <property type="protein sequence ID" value="MDN0076681.1"/>
    <property type="molecule type" value="Genomic_DNA"/>
</dbReference>
<keyword evidence="4 8" id="KW-0813">Transport</keyword>
<keyword evidence="8" id="KW-0375">Hydrogen ion transport</keyword>
<keyword evidence="6 8" id="KW-0472">Membrane</keyword>
<organism evidence="10 11">
    <name type="scientific">Crenobacter oryzisoli</name>
    <dbReference type="NCBI Taxonomy" id="3056844"/>
    <lineage>
        <taxon>Bacteria</taxon>
        <taxon>Pseudomonadati</taxon>
        <taxon>Pseudomonadota</taxon>
        <taxon>Betaproteobacteria</taxon>
        <taxon>Neisseriales</taxon>
        <taxon>Neisseriaceae</taxon>
        <taxon>Crenobacter</taxon>
    </lineage>
</organism>
<evidence type="ECO:0000256" key="4">
    <source>
        <dbReference type="ARBA" id="ARBA00022448"/>
    </source>
</evidence>
<protein>
    <recommendedName>
        <fullName evidence="8">ATP synthase epsilon chain</fullName>
    </recommendedName>
    <alternativeName>
        <fullName evidence="8">ATP synthase F1 sector epsilon subunit</fullName>
    </alternativeName>
    <alternativeName>
        <fullName evidence="8">F-ATPase epsilon subunit</fullName>
    </alternativeName>
</protein>
<evidence type="ECO:0000256" key="8">
    <source>
        <dbReference type="HAMAP-Rule" id="MF_00530"/>
    </source>
</evidence>
<dbReference type="InterPro" id="IPR001469">
    <property type="entry name" value="ATP_synth_F1_dsu/esu"/>
</dbReference>
<keyword evidence="8" id="KW-1003">Cell membrane</keyword>
<comment type="caution">
    <text evidence="10">The sequence shown here is derived from an EMBL/GenBank/DDBJ whole genome shotgun (WGS) entry which is preliminary data.</text>
</comment>
<keyword evidence="8" id="KW-0066">ATP synthesis</keyword>
<name>A0ABT7XS97_9NEIS</name>
<dbReference type="InterPro" id="IPR036771">
    <property type="entry name" value="ATPsynth_dsu/esu_N"/>
</dbReference>
<dbReference type="InterPro" id="IPR020546">
    <property type="entry name" value="ATP_synth_F1_dsu/esu_N"/>
</dbReference>
<evidence type="ECO:0000256" key="2">
    <source>
        <dbReference type="ARBA" id="ARBA00004184"/>
    </source>
</evidence>
<comment type="subcellular location">
    <subcellularLocation>
        <location evidence="8">Cell membrane</location>
        <topology evidence="8">Peripheral membrane protein</topology>
    </subcellularLocation>
    <subcellularLocation>
        <location evidence="2">Endomembrane system</location>
        <topology evidence="2">Peripheral membrane protein</topology>
    </subcellularLocation>
</comment>
<dbReference type="HAMAP" id="MF_00530">
    <property type="entry name" value="ATP_synth_epsil_bac"/>
    <property type="match status" value="1"/>
</dbReference>
<feature type="domain" description="ATP synthase F1 complex delta/epsilon subunit N-terminal" evidence="9">
    <location>
        <begin position="20"/>
        <end position="79"/>
    </location>
</feature>
<dbReference type="CDD" id="cd12152">
    <property type="entry name" value="F1-ATPase_delta"/>
    <property type="match status" value="1"/>
</dbReference>
<evidence type="ECO:0000256" key="6">
    <source>
        <dbReference type="ARBA" id="ARBA00023136"/>
    </source>
</evidence>
<evidence type="ECO:0000259" key="9">
    <source>
        <dbReference type="Pfam" id="PF02823"/>
    </source>
</evidence>
<gene>
    <name evidence="8" type="primary">atpC</name>
    <name evidence="10" type="ORF">QU481_17625</name>
</gene>
<sequence length="134" mass="15232">MSALTLEMLDGHNIERLENIVSLVAEEATGQFGLLPGHEALITALQPGLVRCRLSDGSWRHLACSGGVLLCRNNLVQLVSARFLSAEHHEQLTAQLENRLQRERRDRTTDQQARVELERALIKRLREWSEARRS</sequence>
<dbReference type="RefSeq" id="WP_289831331.1">
    <property type="nucleotide sequence ID" value="NZ_JAUEDK010000039.1"/>
</dbReference>
<proteinExistence type="inferred from homology"/>
<evidence type="ECO:0000256" key="3">
    <source>
        <dbReference type="ARBA" id="ARBA00005712"/>
    </source>
</evidence>
<comment type="subunit">
    <text evidence="8">F-type ATPases have 2 components, CF(1) - the catalytic core - and CF(0) - the membrane proton channel. CF(1) has five subunits: alpha(3), beta(3), gamma(1), delta(1), epsilon(1). CF(0) has three main subunits: a, b and c.</text>
</comment>
<reference evidence="10" key="1">
    <citation type="submission" date="2023-06" db="EMBL/GenBank/DDBJ databases">
        <authorList>
            <person name="Zhang S."/>
        </authorList>
    </citation>
    <scope>NUCLEOTIDE SEQUENCE</scope>
    <source>
        <strain evidence="10">SG2303</strain>
    </source>
</reference>
<dbReference type="Pfam" id="PF02823">
    <property type="entry name" value="ATP-synt_DE_N"/>
    <property type="match status" value="1"/>
</dbReference>
<keyword evidence="11" id="KW-1185">Reference proteome</keyword>
<evidence type="ECO:0000313" key="10">
    <source>
        <dbReference type="EMBL" id="MDN0076681.1"/>
    </source>
</evidence>
<comment type="function">
    <text evidence="1 8">Produces ATP from ADP in the presence of a proton gradient across the membrane.</text>
</comment>
<evidence type="ECO:0000256" key="5">
    <source>
        <dbReference type="ARBA" id="ARBA00023065"/>
    </source>
</evidence>
<evidence type="ECO:0000256" key="7">
    <source>
        <dbReference type="ARBA" id="ARBA00023196"/>
    </source>
</evidence>
<accession>A0ABT7XS97</accession>